<comment type="caution">
    <text evidence="2">The sequence shown here is derived from an EMBL/GenBank/DDBJ whole genome shotgun (WGS) entry which is preliminary data.</text>
</comment>
<sequence>MHVSGDRQPRNRKKERWGGSELTEEPHRRQCFLAQKPLPLPDHGAAGWRSKPLSAGAASTSGGSVKTAEGRQAGDVLRETPEKQATSGPTTGRQDGHRFFLEIV</sequence>
<evidence type="ECO:0000256" key="1">
    <source>
        <dbReference type="SAM" id="MobiDB-lite"/>
    </source>
</evidence>
<feature type="compositionally biased region" description="Low complexity" evidence="1">
    <location>
        <begin position="54"/>
        <end position="64"/>
    </location>
</feature>
<accession>A0A8X6PJX1</accession>
<feature type="region of interest" description="Disordered" evidence="1">
    <location>
        <begin position="1"/>
        <end position="104"/>
    </location>
</feature>
<dbReference type="Proteomes" id="UP000887013">
    <property type="component" value="Unassembled WGS sequence"/>
</dbReference>
<reference evidence="2" key="1">
    <citation type="submission" date="2020-08" db="EMBL/GenBank/DDBJ databases">
        <title>Multicomponent nature underlies the extraordinary mechanical properties of spider dragline silk.</title>
        <authorList>
            <person name="Kono N."/>
            <person name="Nakamura H."/>
            <person name="Mori M."/>
            <person name="Yoshida Y."/>
            <person name="Ohtoshi R."/>
            <person name="Malay A.D."/>
            <person name="Moran D.A.P."/>
            <person name="Tomita M."/>
            <person name="Numata K."/>
            <person name="Arakawa K."/>
        </authorList>
    </citation>
    <scope>NUCLEOTIDE SEQUENCE</scope>
</reference>
<feature type="compositionally biased region" description="Polar residues" evidence="1">
    <location>
        <begin position="83"/>
        <end position="93"/>
    </location>
</feature>
<keyword evidence="3" id="KW-1185">Reference proteome</keyword>
<feature type="compositionally biased region" description="Basic and acidic residues" evidence="1">
    <location>
        <begin position="94"/>
        <end position="104"/>
    </location>
</feature>
<protein>
    <submittedName>
        <fullName evidence="2">Uncharacterized protein</fullName>
    </submittedName>
</protein>
<organism evidence="2 3">
    <name type="scientific">Nephila pilipes</name>
    <name type="common">Giant wood spider</name>
    <name type="synonym">Nephila maculata</name>
    <dbReference type="NCBI Taxonomy" id="299642"/>
    <lineage>
        <taxon>Eukaryota</taxon>
        <taxon>Metazoa</taxon>
        <taxon>Ecdysozoa</taxon>
        <taxon>Arthropoda</taxon>
        <taxon>Chelicerata</taxon>
        <taxon>Arachnida</taxon>
        <taxon>Araneae</taxon>
        <taxon>Araneomorphae</taxon>
        <taxon>Entelegynae</taxon>
        <taxon>Araneoidea</taxon>
        <taxon>Nephilidae</taxon>
        <taxon>Nephila</taxon>
    </lineage>
</organism>
<gene>
    <name evidence="2" type="ORF">NPIL_67881</name>
</gene>
<name>A0A8X6PJX1_NEPPI</name>
<dbReference type="EMBL" id="BMAW01116866">
    <property type="protein sequence ID" value="GFT72470.1"/>
    <property type="molecule type" value="Genomic_DNA"/>
</dbReference>
<proteinExistence type="predicted"/>
<evidence type="ECO:0000313" key="3">
    <source>
        <dbReference type="Proteomes" id="UP000887013"/>
    </source>
</evidence>
<evidence type="ECO:0000313" key="2">
    <source>
        <dbReference type="EMBL" id="GFT72470.1"/>
    </source>
</evidence>
<dbReference type="AlphaFoldDB" id="A0A8X6PJX1"/>